<dbReference type="InterPro" id="IPR002081">
    <property type="entry name" value="Cryptochrome/DNA_photolyase_1"/>
</dbReference>
<dbReference type="EMBL" id="JAAGOB010000003">
    <property type="protein sequence ID" value="NED95239.1"/>
    <property type="molecule type" value="Genomic_DNA"/>
</dbReference>
<evidence type="ECO:0000313" key="8">
    <source>
        <dbReference type="EMBL" id="NED95239.1"/>
    </source>
</evidence>
<dbReference type="GO" id="GO:0006950">
    <property type="term" value="P:response to stress"/>
    <property type="evidence" value="ECO:0007669"/>
    <property type="project" value="UniProtKB-ARBA"/>
</dbReference>
<dbReference type="InterPro" id="IPR005101">
    <property type="entry name" value="Cryptochr/Photolyase_FAD-bd"/>
</dbReference>
<dbReference type="InterPro" id="IPR036155">
    <property type="entry name" value="Crypto/Photolyase_N_sf"/>
</dbReference>
<dbReference type="Pfam" id="PF00875">
    <property type="entry name" value="DNA_photolyase"/>
    <property type="match status" value="1"/>
</dbReference>
<keyword evidence="8" id="KW-0456">Lyase</keyword>
<evidence type="ECO:0000256" key="2">
    <source>
        <dbReference type="ARBA" id="ARBA00022827"/>
    </source>
</evidence>
<keyword evidence="1 4" id="KW-0285">Flavoprotein</keyword>
<accession>A0A6N9YK32</accession>
<sequence>MTDIDTDRTAVVLLNRDLRVHDHPALAAACSHADAVVPLFVLDDAILSRGFAAPNRLVFLAKALEDLRALLRERGGDLVIRRGDIVTETMRMVRETSATAVVCSADVSAYARRREQRLAAACGTENVAFRTYPGVTVVPPGDIRPAGGDHYRVFTPYWRAWEAGSWRPILAAPRQIRMPPGMTAGELPGRELAGEGPVSPSLPAGGETEARKLLAAAVRKRADWEPDHDDLAGDHTTRLSPYLHFGCVSAREVAERLRDHAPGVVRQLAWRDFHHQVTAAFPDIARRDYRARDQAWRDDPHAAEMWRRGQTGVPVVDAGMRQLLAEGWMHNRARLITASFLTRNLKVHWRVGADHFFRWLCDGDIANNAGNWQWVAGTGNDTRPNRVLNPLRQARRFDPDGVYVRRHVPELAEVQGAAVHTPWLLPENVRQALDYPPPLIDM</sequence>
<dbReference type="Proteomes" id="UP000469185">
    <property type="component" value="Unassembled WGS sequence"/>
</dbReference>
<dbReference type="SUPFAM" id="SSF52425">
    <property type="entry name" value="Cryptochrome/photolyase, N-terminal domain"/>
    <property type="match status" value="1"/>
</dbReference>
<dbReference type="Gene3D" id="1.25.40.80">
    <property type="match status" value="1"/>
</dbReference>
<evidence type="ECO:0000256" key="4">
    <source>
        <dbReference type="PIRSR" id="PIRSR602081-1"/>
    </source>
</evidence>
<dbReference type="PROSITE" id="PS51645">
    <property type="entry name" value="PHR_CRY_ALPHA_BETA"/>
    <property type="match status" value="1"/>
</dbReference>
<dbReference type="GO" id="GO:0003677">
    <property type="term" value="F:DNA binding"/>
    <property type="evidence" value="ECO:0007669"/>
    <property type="project" value="TreeGrafter"/>
</dbReference>
<comment type="similarity">
    <text evidence="6">Belongs to the DNA photolyase family.</text>
</comment>
<dbReference type="Gene3D" id="1.10.579.10">
    <property type="entry name" value="DNA Cyclobutane Dipyrimidine Photolyase, subunit A, domain 3"/>
    <property type="match status" value="1"/>
</dbReference>
<dbReference type="GO" id="GO:0006139">
    <property type="term" value="P:nucleobase-containing compound metabolic process"/>
    <property type="evidence" value="ECO:0007669"/>
    <property type="project" value="UniProtKB-ARBA"/>
</dbReference>
<protein>
    <submittedName>
        <fullName evidence="8">Deoxyribodipyrimidine photo-lyase</fullName>
    </submittedName>
</protein>
<dbReference type="SUPFAM" id="SSF48173">
    <property type="entry name" value="Cryptochrome/photolyase FAD-binding domain"/>
    <property type="match status" value="1"/>
</dbReference>
<feature type="binding site" evidence="4">
    <location>
        <begin position="362"/>
        <end position="364"/>
    </location>
    <ligand>
        <name>FAD</name>
        <dbReference type="ChEBI" id="CHEBI:57692"/>
    </ligand>
</feature>
<keyword evidence="9" id="KW-1185">Reference proteome</keyword>
<dbReference type="RefSeq" id="WP_163817714.1">
    <property type="nucleotide sequence ID" value="NZ_JAAGOB010000003.1"/>
</dbReference>
<dbReference type="InterPro" id="IPR036134">
    <property type="entry name" value="Crypto/Photolyase_FAD-like_sf"/>
</dbReference>
<dbReference type="Gene3D" id="3.40.50.620">
    <property type="entry name" value="HUPs"/>
    <property type="match status" value="1"/>
</dbReference>
<dbReference type="InterPro" id="IPR018394">
    <property type="entry name" value="DNA_photolyase_1_CS_C"/>
</dbReference>
<gene>
    <name evidence="8" type="ORF">G1H11_07915</name>
</gene>
<evidence type="ECO:0000256" key="5">
    <source>
        <dbReference type="PIRSR" id="PIRSR602081-2"/>
    </source>
</evidence>
<dbReference type="InterPro" id="IPR006050">
    <property type="entry name" value="DNA_photolyase_N"/>
</dbReference>
<evidence type="ECO:0000256" key="3">
    <source>
        <dbReference type="ARBA" id="ARBA00022991"/>
    </source>
</evidence>
<dbReference type="InterPro" id="IPR014729">
    <property type="entry name" value="Rossmann-like_a/b/a_fold"/>
</dbReference>
<feature type="site" description="Electron transfer via tryptophanyl radical" evidence="5">
    <location>
        <position position="349"/>
    </location>
</feature>
<organism evidence="8 9">
    <name type="scientific">Phytoactinopolyspora alkaliphila</name>
    <dbReference type="NCBI Taxonomy" id="1783498"/>
    <lineage>
        <taxon>Bacteria</taxon>
        <taxon>Bacillati</taxon>
        <taxon>Actinomycetota</taxon>
        <taxon>Actinomycetes</taxon>
        <taxon>Jiangellales</taxon>
        <taxon>Jiangellaceae</taxon>
        <taxon>Phytoactinopolyspora</taxon>
    </lineage>
</organism>
<dbReference type="GO" id="GO:0009416">
    <property type="term" value="P:response to light stimulus"/>
    <property type="evidence" value="ECO:0007669"/>
    <property type="project" value="TreeGrafter"/>
</dbReference>
<feature type="binding site" evidence="4">
    <location>
        <begin position="236"/>
        <end position="240"/>
    </location>
    <ligand>
        <name>FAD</name>
        <dbReference type="ChEBI" id="CHEBI:57692"/>
    </ligand>
</feature>
<proteinExistence type="inferred from homology"/>
<evidence type="ECO:0000259" key="7">
    <source>
        <dbReference type="PROSITE" id="PS51645"/>
    </source>
</evidence>
<evidence type="ECO:0000313" key="9">
    <source>
        <dbReference type="Proteomes" id="UP000469185"/>
    </source>
</evidence>
<dbReference type="AlphaFoldDB" id="A0A6N9YK32"/>
<evidence type="ECO:0000256" key="1">
    <source>
        <dbReference type="ARBA" id="ARBA00022630"/>
    </source>
</evidence>
<dbReference type="PROSITE" id="PS00394">
    <property type="entry name" value="DNA_PHOTOLYASES_1_1"/>
    <property type="match status" value="1"/>
</dbReference>
<keyword evidence="2 4" id="KW-0274">FAD</keyword>
<comment type="caution">
    <text evidence="8">The sequence shown here is derived from an EMBL/GenBank/DDBJ whole genome shotgun (WGS) entry which is preliminary data.</text>
</comment>
<dbReference type="PANTHER" id="PTHR11455">
    <property type="entry name" value="CRYPTOCHROME"/>
    <property type="match status" value="1"/>
</dbReference>
<dbReference type="GO" id="GO:0071949">
    <property type="term" value="F:FAD binding"/>
    <property type="evidence" value="ECO:0007669"/>
    <property type="project" value="TreeGrafter"/>
</dbReference>
<feature type="site" description="Electron transfer via tryptophanyl radical" evidence="5">
    <location>
        <position position="372"/>
    </location>
</feature>
<comment type="cofactor">
    <cofactor evidence="4">
        <name>FAD</name>
        <dbReference type="ChEBI" id="CHEBI:57692"/>
    </cofactor>
    <text evidence="4">Binds 1 FAD per subunit.</text>
</comment>
<feature type="domain" description="Photolyase/cryptochrome alpha/beta" evidence="7">
    <location>
        <begin position="8"/>
        <end position="137"/>
    </location>
</feature>
<dbReference type="GO" id="GO:0003904">
    <property type="term" value="F:deoxyribodipyrimidine photo-lyase activity"/>
    <property type="evidence" value="ECO:0007669"/>
    <property type="project" value="TreeGrafter"/>
</dbReference>
<dbReference type="Pfam" id="PF03441">
    <property type="entry name" value="FAD_binding_7"/>
    <property type="match status" value="1"/>
</dbReference>
<feature type="site" description="Electron transfer via tryptophanyl radical" evidence="5">
    <location>
        <position position="296"/>
    </location>
</feature>
<keyword evidence="3 6" id="KW-0157">Chromophore</keyword>
<evidence type="ECO:0000256" key="6">
    <source>
        <dbReference type="RuleBase" id="RU004182"/>
    </source>
</evidence>
<reference evidence="8 9" key="1">
    <citation type="submission" date="2020-02" db="EMBL/GenBank/DDBJ databases">
        <authorList>
            <person name="Li X.-J."/>
            <person name="Feng X.-M."/>
        </authorList>
    </citation>
    <scope>NUCLEOTIDE SEQUENCE [LARGE SCALE GENOMIC DNA]</scope>
    <source>
        <strain evidence="8 9">CGMCC 4.7225</strain>
    </source>
</reference>
<name>A0A6N9YK32_9ACTN</name>
<dbReference type="PRINTS" id="PR00147">
    <property type="entry name" value="DNAPHOTLYASE"/>
</dbReference>
<dbReference type="PANTHER" id="PTHR11455:SF9">
    <property type="entry name" value="CRYPTOCHROME CIRCADIAN CLOCK 5 ISOFORM X1"/>
    <property type="match status" value="1"/>
</dbReference>